<accession>G0MU44</accession>
<dbReference type="EMBL" id="GL379812">
    <property type="protein sequence ID" value="EGT44111.1"/>
    <property type="molecule type" value="Genomic_DNA"/>
</dbReference>
<dbReference type="HOGENOM" id="CLU_3385235_0_0_1"/>
<dbReference type="AlphaFoldDB" id="G0MU44"/>
<sequence>MTSFFSKTESQSEETSQKQCRKVVQVKNCSVIS</sequence>
<evidence type="ECO:0000313" key="2">
    <source>
        <dbReference type="Proteomes" id="UP000008068"/>
    </source>
</evidence>
<proteinExistence type="predicted"/>
<organism evidence="2">
    <name type="scientific">Caenorhabditis brenneri</name>
    <name type="common">Nematode worm</name>
    <dbReference type="NCBI Taxonomy" id="135651"/>
    <lineage>
        <taxon>Eukaryota</taxon>
        <taxon>Metazoa</taxon>
        <taxon>Ecdysozoa</taxon>
        <taxon>Nematoda</taxon>
        <taxon>Chromadorea</taxon>
        <taxon>Rhabditida</taxon>
        <taxon>Rhabditina</taxon>
        <taxon>Rhabditomorpha</taxon>
        <taxon>Rhabditoidea</taxon>
        <taxon>Rhabditidae</taxon>
        <taxon>Peloderinae</taxon>
        <taxon>Caenorhabditis</taxon>
    </lineage>
</organism>
<dbReference type="Proteomes" id="UP000008068">
    <property type="component" value="Unassembled WGS sequence"/>
</dbReference>
<evidence type="ECO:0000313" key="1">
    <source>
        <dbReference type="EMBL" id="EGT44111.1"/>
    </source>
</evidence>
<keyword evidence="2" id="KW-1185">Reference proteome</keyword>
<name>G0MU44_CAEBE</name>
<gene>
    <name evidence="1" type="ORF">CAEBREN_32017</name>
</gene>
<dbReference type="InParanoid" id="G0MU44"/>
<protein>
    <submittedName>
        <fullName evidence="1">Uncharacterized protein</fullName>
    </submittedName>
</protein>
<reference evidence="2" key="1">
    <citation type="submission" date="2011-07" db="EMBL/GenBank/DDBJ databases">
        <authorList>
            <consortium name="Caenorhabditis brenneri Sequencing and Analysis Consortium"/>
            <person name="Wilson R.K."/>
        </authorList>
    </citation>
    <scope>NUCLEOTIDE SEQUENCE [LARGE SCALE GENOMIC DNA]</scope>
    <source>
        <strain evidence="2">PB2801</strain>
    </source>
</reference>